<dbReference type="AlphaFoldDB" id="A0A7J3VRT8"/>
<keyword evidence="3" id="KW-0456">Lyase</keyword>
<accession>A0A7J3VRT8</accession>
<comment type="catalytic activity">
    <reaction evidence="1">
        <text>3-dehydroquinate = 3-dehydroshikimate + H2O</text>
        <dbReference type="Rhea" id="RHEA:21096"/>
        <dbReference type="ChEBI" id="CHEBI:15377"/>
        <dbReference type="ChEBI" id="CHEBI:16630"/>
        <dbReference type="ChEBI" id="CHEBI:32364"/>
        <dbReference type="EC" id="4.2.1.10"/>
    </reaction>
</comment>
<evidence type="ECO:0000313" key="5">
    <source>
        <dbReference type="EMBL" id="HHM43848.1"/>
    </source>
</evidence>
<dbReference type="CDD" id="cd00502">
    <property type="entry name" value="DHQase_I"/>
    <property type="match status" value="1"/>
</dbReference>
<evidence type="ECO:0000256" key="3">
    <source>
        <dbReference type="ARBA" id="ARBA00023239"/>
    </source>
</evidence>
<evidence type="ECO:0000256" key="1">
    <source>
        <dbReference type="ARBA" id="ARBA00001864"/>
    </source>
</evidence>
<dbReference type="Gene3D" id="3.20.20.70">
    <property type="entry name" value="Aldolase class I"/>
    <property type="match status" value="1"/>
</dbReference>
<evidence type="ECO:0000256" key="2">
    <source>
        <dbReference type="ARBA" id="ARBA00012060"/>
    </source>
</evidence>
<dbReference type="PANTHER" id="PTHR43699:SF1">
    <property type="entry name" value="3-DEHYDROQUINATE DEHYDRATASE"/>
    <property type="match status" value="1"/>
</dbReference>
<dbReference type="EC" id="4.2.1.10" evidence="2"/>
<organism evidence="5">
    <name type="scientific">Caldiarchaeum subterraneum</name>
    <dbReference type="NCBI Taxonomy" id="311458"/>
    <lineage>
        <taxon>Archaea</taxon>
        <taxon>Nitrososphaerota</taxon>
        <taxon>Candidatus Caldarchaeales</taxon>
        <taxon>Candidatus Caldarchaeaceae</taxon>
        <taxon>Candidatus Caldarchaeum</taxon>
    </lineage>
</organism>
<dbReference type="EMBL" id="DRXH01000036">
    <property type="protein sequence ID" value="HHM43848.1"/>
    <property type="molecule type" value="Genomic_DNA"/>
</dbReference>
<dbReference type="PANTHER" id="PTHR43699">
    <property type="entry name" value="3-DEHYDROQUINATE DEHYDRATASE"/>
    <property type="match status" value="1"/>
</dbReference>
<sequence>MRRTLVCVSVYGSDEDDLGRRVSYALSRGGDLAEARLDLTGVSSWERVYTVLKPFSEKLILTLRPVDEGGKSMLTDSERLSVLAQLCRMRPAYVDIELKTAKNNDLGVLKQGCRLIVSWHGGSTPDTEKLVETARECLRYGDVAKIVTFSNGAEDNLRMIMLYTHIPSERLVAFCMGEKGWITRIVSTAAGAPIAYAAMDEMATAPGQLPLTEMVRVRDRVWKGSGVF</sequence>
<dbReference type="SUPFAM" id="SSF51569">
    <property type="entry name" value="Aldolase"/>
    <property type="match status" value="1"/>
</dbReference>
<dbReference type="GO" id="GO:0003855">
    <property type="term" value="F:3-dehydroquinate dehydratase activity"/>
    <property type="evidence" value="ECO:0007669"/>
    <property type="project" value="UniProtKB-EC"/>
</dbReference>
<gene>
    <name evidence="5" type="ORF">ENM31_00935</name>
</gene>
<dbReference type="InterPro" id="IPR050146">
    <property type="entry name" value="Type-I_3-dehydroquinase"/>
</dbReference>
<proteinExistence type="predicted"/>
<protein>
    <recommendedName>
        <fullName evidence="2">3-dehydroquinate dehydratase</fullName>
        <ecNumber evidence="2">4.2.1.10</ecNumber>
    </recommendedName>
</protein>
<reference evidence="5" key="1">
    <citation type="journal article" date="2020" name="mSystems">
        <title>Genome- and Community-Level Interaction Insights into Carbon Utilization and Element Cycling Functions of Hydrothermarchaeota in Hydrothermal Sediment.</title>
        <authorList>
            <person name="Zhou Z."/>
            <person name="Liu Y."/>
            <person name="Xu W."/>
            <person name="Pan J."/>
            <person name="Luo Z.H."/>
            <person name="Li M."/>
        </authorList>
    </citation>
    <scope>NUCLEOTIDE SEQUENCE [LARGE SCALE GENOMIC DNA]</scope>
    <source>
        <strain evidence="5">SpSt-1074</strain>
    </source>
</reference>
<comment type="caution">
    <text evidence="5">The sequence shown here is derived from an EMBL/GenBank/DDBJ whole genome shotgun (WGS) entry which is preliminary data.</text>
</comment>
<evidence type="ECO:0000256" key="4">
    <source>
        <dbReference type="ARBA" id="ARBA00023270"/>
    </source>
</evidence>
<dbReference type="InterPro" id="IPR001381">
    <property type="entry name" value="DHquinase_I"/>
</dbReference>
<dbReference type="GO" id="GO:0046279">
    <property type="term" value="P:3,4-dihydroxybenzoate biosynthetic process"/>
    <property type="evidence" value="ECO:0007669"/>
    <property type="project" value="UniProtKB-ARBA"/>
</dbReference>
<dbReference type="InterPro" id="IPR013785">
    <property type="entry name" value="Aldolase_TIM"/>
</dbReference>
<keyword evidence="4" id="KW-0704">Schiff base</keyword>
<dbReference type="Pfam" id="PF01487">
    <property type="entry name" value="DHquinase_I"/>
    <property type="match status" value="1"/>
</dbReference>
<name>A0A7J3VRT8_CALS0</name>